<sequence length="34" mass="3811">MGLEGMSRESLLMALGESWERERMRENGKGGGKK</sequence>
<evidence type="ECO:0000313" key="2">
    <source>
        <dbReference type="EMBL" id="DAD37849.1"/>
    </source>
</evidence>
<proteinExistence type="predicted"/>
<dbReference type="Proteomes" id="UP000607653">
    <property type="component" value="Unassembled WGS sequence"/>
</dbReference>
<dbReference type="AlphaFoldDB" id="A0A822Z324"/>
<organism evidence="2 3">
    <name type="scientific">Nelumbo nucifera</name>
    <name type="common">Sacred lotus</name>
    <dbReference type="NCBI Taxonomy" id="4432"/>
    <lineage>
        <taxon>Eukaryota</taxon>
        <taxon>Viridiplantae</taxon>
        <taxon>Streptophyta</taxon>
        <taxon>Embryophyta</taxon>
        <taxon>Tracheophyta</taxon>
        <taxon>Spermatophyta</taxon>
        <taxon>Magnoliopsida</taxon>
        <taxon>Proteales</taxon>
        <taxon>Nelumbonaceae</taxon>
        <taxon>Nelumbo</taxon>
    </lineage>
</organism>
<keyword evidence="3" id="KW-1185">Reference proteome</keyword>
<comment type="caution">
    <text evidence="2">The sequence shown here is derived from an EMBL/GenBank/DDBJ whole genome shotgun (WGS) entry which is preliminary data.</text>
</comment>
<evidence type="ECO:0000256" key="1">
    <source>
        <dbReference type="SAM" id="MobiDB-lite"/>
    </source>
</evidence>
<dbReference type="EMBL" id="DUZY01000004">
    <property type="protein sequence ID" value="DAD37849.1"/>
    <property type="molecule type" value="Genomic_DNA"/>
</dbReference>
<reference evidence="2 3" key="1">
    <citation type="journal article" date="2020" name="Mol. Biol. Evol.">
        <title>Distinct Expression and Methylation Patterns for Genes with Different Fates following a Single Whole-Genome Duplication in Flowering Plants.</title>
        <authorList>
            <person name="Shi T."/>
            <person name="Rahmani R.S."/>
            <person name="Gugger P.F."/>
            <person name="Wang M."/>
            <person name="Li H."/>
            <person name="Zhang Y."/>
            <person name="Li Z."/>
            <person name="Wang Q."/>
            <person name="Van de Peer Y."/>
            <person name="Marchal K."/>
            <person name="Chen J."/>
        </authorList>
    </citation>
    <scope>NUCLEOTIDE SEQUENCE [LARGE SCALE GENOMIC DNA]</scope>
    <source>
        <tissue evidence="2">Leaf</tissue>
    </source>
</reference>
<feature type="compositionally biased region" description="Basic and acidic residues" evidence="1">
    <location>
        <begin position="18"/>
        <end position="28"/>
    </location>
</feature>
<accession>A0A822Z324</accession>
<protein>
    <submittedName>
        <fullName evidence="2">Uncharacterized protein</fullName>
    </submittedName>
</protein>
<evidence type="ECO:0000313" key="3">
    <source>
        <dbReference type="Proteomes" id="UP000607653"/>
    </source>
</evidence>
<gene>
    <name evidence="2" type="ORF">HUJ06_008490</name>
</gene>
<name>A0A822Z324_NELNU</name>
<feature type="region of interest" description="Disordered" evidence="1">
    <location>
        <begin position="1"/>
        <end position="34"/>
    </location>
</feature>